<dbReference type="SUPFAM" id="SSF46785">
    <property type="entry name" value="Winged helix' DNA-binding domain"/>
    <property type="match status" value="1"/>
</dbReference>
<evidence type="ECO:0000313" key="3">
    <source>
        <dbReference type="Proteomes" id="UP000242444"/>
    </source>
</evidence>
<evidence type="ECO:0000259" key="1">
    <source>
        <dbReference type="PROSITE" id="PS50995"/>
    </source>
</evidence>
<dbReference type="PRINTS" id="PR00598">
    <property type="entry name" value="HTHMARR"/>
</dbReference>
<accession>A0A263D7I9</accession>
<dbReference type="FunCoup" id="A0A263D7I9">
    <property type="interactions" value="2"/>
</dbReference>
<dbReference type="InterPro" id="IPR039422">
    <property type="entry name" value="MarR/SlyA-like"/>
</dbReference>
<protein>
    <submittedName>
        <fullName evidence="2">MarR family transcriptional regulator</fullName>
    </submittedName>
</protein>
<dbReference type="InterPro" id="IPR036388">
    <property type="entry name" value="WH-like_DNA-bd_sf"/>
</dbReference>
<dbReference type="OrthoDB" id="3237509at2"/>
<proteinExistence type="predicted"/>
<dbReference type="PROSITE" id="PS50995">
    <property type="entry name" value="HTH_MARR_2"/>
    <property type="match status" value="1"/>
</dbReference>
<dbReference type="Pfam" id="PF12802">
    <property type="entry name" value="MarR_2"/>
    <property type="match status" value="1"/>
</dbReference>
<dbReference type="AlphaFoldDB" id="A0A263D7I9"/>
<keyword evidence="3" id="KW-1185">Reference proteome</keyword>
<dbReference type="GO" id="GO:0006950">
    <property type="term" value="P:response to stress"/>
    <property type="evidence" value="ECO:0007669"/>
    <property type="project" value="TreeGrafter"/>
</dbReference>
<comment type="caution">
    <text evidence="2">The sequence shown here is derived from an EMBL/GenBank/DDBJ whole genome shotgun (WGS) entry which is preliminary data.</text>
</comment>
<dbReference type="InterPro" id="IPR036390">
    <property type="entry name" value="WH_DNA-bd_sf"/>
</dbReference>
<dbReference type="Gene3D" id="1.10.10.10">
    <property type="entry name" value="Winged helix-like DNA-binding domain superfamily/Winged helix DNA-binding domain"/>
    <property type="match status" value="1"/>
</dbReference>
<feature type="domain" description="HTH marR-type" evidence="1">
    <location>
        <begin position="34"/>
        <end position="169"/>
    </location>
</feature>
<dbReference type="RefSeq" id="WP_094862053.1">
    <property type="nucleotide sequence ID" value="NZ_NKYE01000004.1"/>
</dbReference>
<dbReference type="PANTHER" id="PTHR33164:SF104">
    <property type="entry name" value="TRANSCRIPTIONAL REGULATORY PROTEIN"/>
    <property type="match status" value="1"/>
</dbReference>
<dbReference type="InterPro" id="IPR000835">
    <property type="entry name" value="HTH_MarR-typ"/>
</dbReference>
<dbReference type="Proteomes" id="UP000242444">
    <property type="component" value="Unassembled WGS sequence"/>
</dbReference>
<evidence type="ECO:0000313" key="2">
    <source>
        <dbReference type="EMBL" id="OZM73537.1"/>
    </source>
</evidence>
<gene>
    <name evidence="2" type="ORF">CFN78_08325</name>
</gene>
<dbReference type="EMBL" id="NKYE01000004">
    <property type="protein sequence ID" value="OZM73537.1"/>
    <property type="molecule type" value="Genomic_DNA"/>
</dbReference>
<sequence>MAERTHESETASTDVVDAIQDAWIRERPGTPVSSIGVITRIWRIAKLLDEDRRETMLRLGMDAATRDLLSTLRRAGPPYRVPAGELARRGLVSPGAISQRVARAERDGLVRRARSADDGRGVLVELTDTGHALIERTVDELLTHEETLLASLAPEQSEQLSDLLRILLADLSARADHTP</sequence>
<dbReference type="SMART" id="SM00347">
    <property type="entry name" value="HTH_MARR"/>
    <property type="match status" value="1"/>
</dbReference>
<dbReference type="InParanoid" id="A0A263D7I9"/>
<name>A0A263D7I9_9PSEU</name>
<dbReference type="PANTHER" id="PTHR33164">
    <property type="entry name" value="TRANSCRIPTIONAL REGULATOR, MARR FAMILY"/>
    <property type="match status" value="1"/>
</dbReference>
<dbReference type="GO" id="GO:0003700">
    <property type="term" value="F:DNA-binding transcription factor activity"/>
    <property type="evidence" value="ECO:0007669"/>
    <property type="project" value="InterPro"/>
</dbReference>
<reference evidence="2 3" key="1">
    <citation type="submission" date="2017-07" db="EMBL/GenBank/DDBJ databases">
        <title>Amycolatopsis antarcticus sp. nov., isolated from the surface of an Antarcticus brown macroalga.</title>
        <authorList>
            <person name="Wang J."/>
            <person name="Leiva S."/>
            <person name="Huang J."/>
            <person name="Huang Y."/>
        </authorList>
    </citation>
    <scope>NUCLEOTIDE SEQUENCE [LARGE SCALE GENOMIC DNA]</scope>
    <source>
        <strain evidence="2 3">AU-G6</strain>
    </source>
</reference>
<organism evidence="2 3">
    <name type="scientific">Amycolatopsis antarctica</name>
    <dbReference type="NCBI Taxonomy" id="1854586"/>
    <lineage>
        <taxon>Bacteria</taxon>
        <taxon>Bacillati</taxon>
        <taxon>Actinomycetota</taxon>
        <taxon>Actinomycetes</taxon>
        <taxon>Pseudonocardiales</taxon>
        <taxon>Pseudonocardiaceae</taxon>
        <taxon>Amycolatopsis</taxon>
    </lineage>
</organism>